<organism evidence="1 2">
    <name type="scientific">Escherichia coli</name>
    <dbReference type="NCBI Taxonomy" id="562"/>
    <lineage>
        <taxon>Bacteria</taxon>
        <taxon>Pseudomonadati</taxon>
        <taxon>Pseudomonadota</taxon>
        <taxon>Gammaproteobacteria</taxon>
        <taxon>Enterobacterales</taxon>
        <taxon>Enterobacteriaceae</taxon>
        <taxon>Escherichia</taxon>
    </lineage>
</organism>
<dbReference type="AlphaFoldDB" id="A0A0C2E5M5"/>
<evidence type="ECO:0000313" key="1">
    <source>
        <dbReference type="EMBL" id="STI77702.1"/>
    </source>
</evidence>
<dbReference type="EMBL" id="UGCO01000001">
    <property type="protein sequence ID" value="STI77702.1"/>
    <property type="molecule type" value="Genomic_DNA"/>
</dbReference>
<accession>A0A0C2E5M5</accession>
<proteinExistence type="predicted"/>
<dbReference type="RefSeq" id="WP_023155453.1">
    <property type="nucleotide sequence ID" value="NZ_AP022036.1"/>
</dbReference>
<name>A0A0C2E5M5_ECOLX</name>
<evidence type="ECO:0000313" key="2">
    <source>
        <dbReference type="Proteomes" id="UP000254405"/>
    </source>
</evidence>
<gene>
    <name evidence="1" type="ORF">NCTC8985_03003</name>
</gene>
<dbReference type="Proteomes" id="UP000254405">
    <property type="component" value="Unassembled WGS sequence"/>
</dbReference>
<reference evidence="1 2" key="1">
    <citation type="submission" date="2018-06" db="EMBL/GenBank/DDBJ databases">
        <authorList>
            <consortium name="Pathogen Informatics"/>
            <person name="Doyle S."/>
        </authorList>
    </citation>
    <scope>NUCLEOTIDE SEQUENCE [LARGE SCALE GENOMIC DNA]</scope>
    <source>
        <strain evidence="1 2">NCTC8985</strain>
    </source>
</reference>
<sequence>MLKKNIEDTISKTMAFQNHDEARRPDNPKTLFDGKIPTLEKGIYRDASPMLQERFENYGRWVNATHGIWLSIQDMENLWCDDIEDSTVDRIKYHAECLKEDWPNHAYSLFKDNRLSLFAGSDIGNESIFLLWLDFEDEPELWVYDSNGESRYKNFNEYLIAYLNDDLSASEHSWRA</sequence>
<protein>
    <submittedName>
        <fullName evidence="1">Uncharacterized protein</fullName>
    </submittedName>
</protein>